<keyword evidence="2" id="KW-1185">Reference proteome</keyword>
<dbReference type="AlphaFoldDB" id="A0A7J7K1H1"/>
<dbReference type="Proteomes" id="UP000593567">
    <property type="component" value="Unassembled WGS sequence"/>
</dbReference>
<reference evidence="1" key="1">
    <citation type="submission" date="2020-06" db="EMBL/GenBank/DDBJ databases">
        <title>Draft genome of Bugula neritina, a colonial animal packing powerful symbionts and potential medicines.</title>
        <authorList>
            <person name="Rayko M."/>
        </authorList>
    </citation>
    <scope>NUCLEOTIDE SEQUENCE [LARGE SCALE GENOMIC DNA]</scope>
    <source>
        <strain evidence="1">Kwan_BN1</strain>
    </source>
</reference>
<evidence type="ECO:0000313" key="1">
    <source>
        <dbReference type="EMBL" id="KAF6032005.1"/>
    </source>
</evidence>
<protein>
    <submittedName>
        <fullName evidence="1">Uncharacterized protein</fullName>
    </submittedName>
</protein>
<sequence length="71" mass="7933">MLKHSIEDRRPDGEDGLVNFELSRSDGRVTSEQLELSRRLANSSLSLEGGTLTERLLDWTVPICLPCPPQP</sequence>
<comment type="caution">
    <text evidence="1">The sequence shown here is derived from an EMBL/GenBank/DDBJ whole genome shotgun (WGS) entry which is preliminary data.</text>
</comment>
<evidence type="ECO:0000313" key="2">
    <source>
        <dbReference type="Proteomes" id="UP000593567"/>
    </source>
</evidence>
<name>A0A7J7K1H1_BUGNE</name>
<proteinExistence type="predicted"/>
<accession>A0A7J7K1H1</accession>
<gene>
    <name evidence="1" type="ORF">EB796_009686</name>
</gene>
<organism evidence="1 2">
    <name type="scientific">Bugula neritina</name>
    <name type="common">Brown bryozoan</name>
    <name type="synonym">Sertularia neritina</name>
    <dbReference type="NCBI Taxonomy" id="10212"/>
    <lineage>
        <taxon>Eukaryota</taxon>
        <taxon>Metazoa</taxon>
        <taxon>Spiralia</taxon>
        <taxon>Lophotrochozoa</taxon>
        <taxon>Bryozoa</taxon>
        <taxon>Gymnolaemata</taxon>
        <taxon>Cheilostomatida</taxon>
        <taxon>Flustrina</taxon>
        <taxon>Buguloidea</taxon>
        <taxon>Bugulidae</taxon>
        <taxon>Bugula</taxon>
    </lineage>
</organism>
<dbReference type="EMBL" id="VXIV02001544">
    <property type="protein sequence ID" value="KAF6032005.1"/>
    <property type="molecule type" value="Genomic_DNA"/>
</dbReference>